<evidence type="ECO:0000313" key="3">
    <source>
        <dbReference type="EMBL" id="RDD64473.1"/>
    </source>
</evidence>
<accession>A0A369TGN8</accession>
<reference evidence="3 4" key="1">
    <citation type="submission" date="2018-07" db="EMBL/GenBank/DDBJ databases">
        <title>Thalassococcus profundi sp. nov., a marine bacterium isolated from deep seawater of Okinawa Trough.</title>
        <authorList>
            <person name="Yu M."/>
        </authorList>
    </citation>
    <scope>NUCLEOTIDE SEQUENCE [LARGE SCALE GENOMIC DNA]</scope>
    <source>
        <strain evidence="3 4">WRAS1</strain>
    </source>
</reference>
<proteinExistence type="predicted"/>
<organism evidence="3 4">
    <name type="scientific">Thalassococcus profundi</name>
    <dbReference type="NCBI Taxonomy" id="2282382"/>
    <lineage>
        <taxon>Bacteria</taxon>
        <taxon>Pseudomonadati</taxon>
        <taxon>Pseudomonadota</taxon>
        <taxon>Alphaproteobacteria</taxon>
        <taxon>Rhodobacterales</taxon>
        <taxon>Roseobacteraceae</taxon>
        <taxon>Thalassococcus</taxon>
    </lineage>
</organism>
<gene>
    <name evidence="3" type="ORF">DU478_19605</name>
</gene>
<evidence type="ECO:0008006" key="5">
    <source>
        <dbReference type="Google" id="ProtNLM"/>
    </source>
</evidence>
<evidence type="ECO:0000313" key="4">
    <source>
        <dbReference type="Proteomes" id="UP000253977"/>
    </source>
</evidence>
<dbReference type="AlphaFoldDB" id="A0A369TGN8"/>
<feature type="compositionally biased region" description="Low complexity" evidence="1">
    <location>
        <begin position="72"/>
        <end position="90"/>
    </location>
</feature>
<evidence type="ECO:0000256" key="2">
    <source>
        <dbReference type="SAM" id="Phobius"/>
    </source>
</evidence>
<feature type="transmembrane region" description="Helical" evidence="2">
    <location>
        <begin position="226"/>
        <end position="250"/>
    </location>
</feature>
<protein>
    <recommendedName>
        <fullName evidence="5">Type IV pilus biogenesis protein PilP</fullName>
    </recommendedName>
</protein>
<keyword evidence="2" id="KW-1133">Transmembrane helix</keyword>
<keyword evidence="2" id="KW-0472">Membrane</keyword>
<feature type="region of interest" description="Disordered" evidence="1">
    <location>
        <begin position="425"/>
        <end position="447"/>
    </location>
</feature>
<dbReference type="EMBL" id="QPMK01000021">
    <property type="protein sequence ID" value="RDD64473.1"/>
    <property type="molecule type" value="Genomic_DNA"/>
</dbReference>
<keyword evidence="4" id="KW-1185">Reference proteome</keyword>
<feature type="region of interest" description="Disordered" evidence="1">
    <location>
        <begin position="1"/>
        <end position="177"/>
    </location>
</feature>
<evidence type="ECO:0000256" key="1">
    <source>
        <dbReference type="SAM" id="MobiDB-lite"/>
    </source>
</evidence>
<dbReference type="Proteomes" id="UP000253977">
    <property type="component" value="Unassembled WGS sequence"/>
</dbReference>
<keyword evidence="2" id="KW-0812">Transmembrane</keyword>
<name>A0A369TGN8_9RHOB</name>
<comment type="caution">
    <text evidence="3">The sequence shown here is derived from an EMBL/GenBank/DDBJ whole genome shotgun (WGS) entry which is preliminary data.</text>
</comment>
<sequence length="635" mass="66106">MPTSAEAGAVAAPSIAPHAEDKTPPPAFTSIRASRSDDGPSTTPTLRAPGRDALPSVGRLTPQGLGTKADGDGSTAAAADTAKPADIAASRSEATASFERRADDHRKTQAHRQETATAAKPSVLGGFFSRRKPRHEPPPIAAPVSEPVAETPKPAVAASTRIKARADSTDTSPPKPVLTSALARLGGGRSRAAAAAGPSPEDMERERMTVFGARQSQARVGGKPRFLGLMLTAVLLIFLAGVAAWASVFLDDGLARFFRPDTSPDVQVAEEALPSPDPTPEAAPEEPPVELAALDPAPETAVPDPAEPLAEPERPRALSPEEAEATYAATGIWQRAPGAPSEPAQGGLDDLYVASIDTEVQQFDAVALPEAARSGDPSYVSPPVPAPAGTVFDIDDRGLVRAVATGALNADGVLIYAGLPPAVPPGRPVPGSPDAPVTEETRAEQDRLQGFRPAARPDGIVERNERSLLQGVSRAELAQLRPTIRPEVAKLAEEADVTATAQAIDTSPKPLRRPRDIERIVAEARARAASTPEPEPEVQVASAAAVAPRAVQPSIPSTANVAQRATVRGALDMRRISLIGVYGKPAARRALVRLPNGRYQKVQVGDRIDGGRVAAIGDSDLRYTKGGRSATLSMP</sequence>
<feature type="region of interest" description="Disordered" evidence="1">
    <location>
        <begin position="269"/>
        <end position="288"/>
    </location>
</feature>
<feature type="region of interest" description="Disordered" evidence="1">
    <location>
        <begin position="298"/>
        <end position="323"/>
    </location>
</feature>
<feature type="compositionally biased region" description="Basic and acidic residues" evidence="1">
    <location>
        <begin position="98"/>
        <end position="114"/>
    </location>
</feature>